<dbReference type="OrthoDB" id="6267285at2759"/>
<accession>A0A8S9YKU1</accession>
<keyword evidence="2" id="KW-0812">Transmembrane</keyword>
<evidence type="ECO:0000256" key="2">
    <source>
        <dbReference type="SAM" id="Phobius"/>
    </source>
</evidence>
<organism evidence="3 4">
    <name type="scientific">Paragonimus skrjabini miyazakii</name>
    <dbReference type="NCBI Taxonomy" id="59628"/>
    <lineage>
        <taxon>Eukaryota</taxon>
        <taxon>Metazoa</taxon>
        <taxon>Spiralia</taxon>
        <taxon>Lophotrochozoa</taxon>
        <taxon>Platyhelminthes</taxon>
        <taxon>Trematoda</taxon>
        <taxon>Digenea</taxon>
        <taxon>Plagiorchiida</taxon>
        <taxon>Troglotremata</taxon>
        <taxon>Troglotrematidae</taxon>
        <taxon>Paragonimus</taxon>
    </lineage>
</organism>
<sequence length="178" mass="20359">KSSLKKRADGSQQTTDFRHVQIDTPKVGQAQTSSIMNSRSESLKSILKASLGLEAQGFRTGSSLSYKTEKRSIIQFMYTSYRSDRLSSVTLEILMEREEIDIHPYGRGGIYEGILYKRKEDETPNVLELFVWFIIFGSLVMISVIIVFIAELSYLLHVGKTMSDRKAHCEFFKNCREV</sequence>
<reference evidence="3" key="1">
    <citation type="submission" date="2019-07" db="EMBL/GenBank/DDBJ databases">
        <title>Annotation for the trematode Paragonimus miyazaki's.</title>
        <authorList>
            <person name="Choi Y.-J."/>
        </authorList>
    </citation>
    <scope>NUCLEOTIDE SEQUENCE</scope>
    <source>
        <strain evidence="3">Japan</strain>
    </source>
</reference>
<evidence type="ECO:0000313" key="3">
    <source>
        <dbReference type="EMBL" id="KAF7241655.1"/>
    </source>
</evidence>
<protein>
    <submittedName>
        <fullName evidence="3">Uncharacterized protein</fullName>
    </submittedName>
</protein>
<keyword evidence="2" id="KW-0472">Membrane</keyword>
<proteinExistence type="predicted"/>
<keyword evidence="2" id="KW-1133">Transmembrane helix</keyword>
<evidence type="ECO:0000256" key="1">
    <source>
        <dbReference type="SAM" id="MobiDB-lite"/>
    </source>
</evidence>
<evidence type="ECO:0000313" key="4">
    <source>
        <dbReference type="Proteomes" id="UP000822476"/>
    </source>
</evidence>
<feature type="transmembrane region" description="Helical" evidence="2">
    <location>
        <begin position="129"/>
        <end position="156"/>
    </location>
</feature>
<name>A0A8S9YKU1_9TREM</name>
<dbReference type="AlphaFoldDB" id="A0A8S9YKU1"/>
<dbReference type="EMBL" id="JTDE01006947">
    <property type="protein sequence ID" value="KAF7241655.1"/>
    <property type="molecule type" value="Genomic_DNA"/>
</dbReference>
<feature type="region of interest" description="Disordered" evidence="1">
    <location>
        <begin position="1"/>
        <end position="35"/>
    </location>
</feature>
<gene>
    <name evidence="3" type="ORF">EG68_10904</name>
</gene>
<dbReference type="Proteomes" id="UP000822476">
    <property type="component" value="Unassembled WGS sequence"/>
</dbReference>
<feature type="non-terminal residue" evidence="3">
    <location>
        <position position="1"/>
    </location>
</feature>
<keyword evidence="4" id="KW-1185">Reference proteome</keyword>
<comment type="caution">
    <text evidence="3">The sequence shown here is derived from an EMBL/GenBank/DDBJ whole genome shotgun (WGS) entry which is preliminary data.</text>
</comment>